<dbReference type="CDD" id="cd03794">
    <property type="entry name" value="GT4_WbuB-like"/>
    <property type="match status" value="1"/>
</dbReference>
<dbReference type="Pfam" id="PF13692">
    <property type="entry name" value="Glyco_trans_1_4"/>
    <property type="match status" value="1"/>
</dbReference>
<dbReference type="InterPro" id="IPR028098">
    <property type="entry name" value="Glyco_trans_4-like_N"/>
</dbReference>
<dbReference type="PANTHER" id="PTHR12526">
    <property type="entry name" value="GLYCOSYLTRANSFERASE"/>
    <property type="match status" value="1"/>
</dbReference>
<name>A0ABS4JXZ4_9FIRM</name>
<evidence type="ECO:0000313" key="2">
    <source>
        <dbReference type="EMBL" id="MBP2019860.1"/>
    </source>
</evidence>
<protein>
    <submittedName>
        <fullName evidence="2">Glycosyltransferase involved in cell wall biosynthesis</fullName>
    </submittedName>
</protein>
<proteinExistence type="predicted"/>
<reference evidence="2 3" key="1">
    <citation type="submission" date="2021-03" db="EMBL/GenBank/DDBJ databases">
        <title>Genomic Encyclopedia of Type Strains, Phase IV (KMG-IV): sequencing the most valuable type-strain genomes for metagenomic binning, comparative biology and taxonomic classification.</title>
        <authorList>
            <person name="Goeker M."/>
        </authorList>
    </citation>
    <scope>NUCLEOTIDE SEQUENCE [LARGE SCALE GENOMIC DNA]</scope>
    <source>
        <strain evidence="2 3">DSM 27138</strain>
    </source>
</reference>
<dbReference type="EMBL" id="JAGGLG010000037">
    <property type="protein sequence ID" value="MBP2019860.1"/>
    <property type="molecule type" value="Genomic_DNA"/>
</dbReference>
<comment type="caution">
    <text evidence="2">The sequence shown here is derived from an EMBL/GenBank/DDBJ whole genome shotgun (WGS) entry which is preliminary data.</text>
</comment>
<gene>
    <name evidence="2" type="ORF">J2Z79_003302</name>
</gene>
<dbReference type="RefSeq" id="WP_209467963.1">
    <property type="nucleotide sequence ID" value="NZ_JAGGLG010000037.1"/>
</dbReference>
<evidence type="ECO:0000259" key="1">
    <source>
        <dbReference type="Pfam" id="PF13579"/>
    </source>
</evidence>
<dbReference type="PANTHER" id="PTHR12526:SF622">
    <property type="entry name" value="GLYCOSYLTRANSFERASE (GROUP I)"/>
    <property type="match status" value="1"/>
</dbReference>
<sequence>MRVLLVNQYVGTPDTAGGTRHYSLARQLIRRGHEVTMVTASFSHMLRQERLGAGQRLLKQVRDGIHLIWLRTPGYDRNGPRRFVNMLAFARQVGRLPDDLVGGRPDVVVGSSPQPFAALAAEGWARTRGIPFVLEVRDLWPQTLVDLGQMSPAHPVVLALTAVERTLYRRARRIISLLSGAGEHMAAKGADPAKVTWIPNGVDLDVVPYRPPEPGPRFTIIYAGAHGLSNNLDSVIAAACRLRDLGWADRLCIRLIGDGPEKPRLRERAAREGLSFVHFEPPVPKEQIFGVLQEADAFVIATQNTDLYRWGYSPNKLFDYLAAGRPIICALRSPYDAVTEAGAGLTVPPDDPEAMAAAIIRLAEAPPEVRRAMGERGRAYAEAHHSFGVLGERFERVLMEVVS</sequence>
<dbReference type="SUPFAM" id="SSF53756">
    <property type="entry name" value="UDP-Glycosyltransferase/glycogen phosphorylase"/>
    <property type="match status" value="1"/>
</dbReference>
<dbReference type="Gene3D" id="3.40.50.2000">
    <property type="entry name" value="Glycogen Phosphorylase B"/>
    <property type="match status" value="2"/>
</dbReference>
<accession>A0ABS4JXZ4</accession>
<dbReference type="Proteomes" id="UP001519289">
    <property type="component" value="Unassembled WGS sequence"/>
</dbReference>
<evidence type="ECO:0000313" key="3">
    <source>
        <dbReference type="Proteomes" id="UP001519289"/>
    </source>
</evidence>
<feature type="domain" description="Glycosyltransferase subfamily 4-like N-terminal" evidence="1">
    <location>
        <begin position="18"/>
        <end position="201"/>
    </location>
</feature>
<keyword evidence="3" id="KW-1185">Reference proteome</keyword>
<organism evidence="2 3">
    <name type="scientific">Symbiobacterium terraclitae</name>
    <dbReference type="NCBI Taxonomy" id="557451"/>
    <lineage>
        <taxon>Bacteria</taxon>
        <taxon>Bacillati</taxon>
        <taxon>Bacillota</taxon>
        <taxon>Clostridia</taxon>
        <taxon>Eubacteriales</taxon>
        <taxon>Symbiobacteriaceae</taxon>
        <taxon>Symbiobacterium</taxon>
    </lineage>
</organism>
<dbReference type="Pfam" id="PF13579">
    <property type="entry name" value="Glyco_trans_4_4"/>
    <property type="match status" value="1"/>
</dbReference>